<dbReference type="OrthoDB" id="9774290at2"/>
<dbReference type="GO" id="GO:0008887">
    <property type="term" value="F:glycerate kinase activity"/>
    <property type="evidence" value="ECO:0007669"/>
    <property type="project" value="UniProtKB-UniRule"/>
</dbReference>
<dbReference type="EMBL" id="AYSO01000020">
    <property type="protein sequence ID" value="KIE44720.1"/>
    <property type="molecule type" value="Genomic_DNA"/>
</dbReference>
<evidence type="ECO:0000256" key="5">
    <source>
        <dbReference type="SAM" id="Coils"/>
    </source>
</evidence>
<dbReference type="GO" id="GO:0031388">
    <property type="term" value="P:organic acid phosphorylation"/>
    <property type="evidence" value="ECO:0007669"/>
    <property type="project" value="UniProtKB-UniRule"/>
</dbReference>
<evidence type="ECO:0000313" key="7">
    <source>
        <dbReference type="Proteomes" id="UP000031366"/>
    </source>
</evidence>
<keyword evidence="7" id="KW-1185">Reference proteome</keyword>
<dbReference type="InterPro" id="IPR018197">
    <property type="entry name" value="Glycerate_kinase_RE-like"/>
</dbReference>
<dbReference type="STRING" id="29341.RSJ17_05525"/>
<dbReference type="EC" id="2.7.1.31" evidence="6"/>
<keyword evidence="5" id="KW-0175">Coiled coil</keyword>
<evidence type="ECO:0000256" key="3">
    <source>
        <dbReference type="ARBA" id="ARBA00022777"/>
    </source>
</evidence>
<dbReference type="InterPro" id="IPR036129">
    <property type="entry name" value="Glycerate_kinase_sf"/>
</dbReference>
<protein>
    <submittedName>
        <fullName evidence="6">Glycerate kinase family protein</fullName>
        <ecNumber evidence="6">2.7.1.31</ecNumber>
    </submittedName>
</protein>
<comment type="similarity">
    <text evidence="1 4">Belongs to the glycerate kinase type-1 family.</text>
</comment>
<evidence type="ECO:0000256" key="1">
    <source>
        <dbReference type="ARBA" id="ARBA00006284"/>
    </source>
</evidence>
<dbReference type="InterPro" id="IPR004381">
    <property type="entry name" value="Glycerate_kinase"/>
</dbReference>
<reference evidence="6 7" key="1">
    <citation type="journal article" date="2015" name="Infect. Genet. Evol.">
        <title>Genomic sequences of six botulinum neurotoxin-producing strains representing three clostridial species illustrate the mobility and diversity of botulinum neurotoxin genes.</title>
        <authorList>
            <person name="Smith T.J."/>
            <person name="Hill K.K."/>
            <person name="Xie G."/>
            <person name="Foley B.T."/>
            <person name="Williamson C.H."/>
            <person name="Foster J.T."/>
            <person name="Johnson S.L."/>
            <person name="Chertkov O."/>
            <person name="Teshima H."/>
            <person name="Gibbons H.S."/>
            <person name="Johnsky L.A."/>
            <person name="Karavis M.A."/>
            <person name="Smith L.A."/>
        </authorList>
    </citation>
    <scope>NUCLEOTIDE SEQUENCE [LARGE SCALE GENOMIC DNA]</scope>
    <source>
        <strain evidence="6 7">CDC 2741</strain>
    </source>
</reference>
<gene>
    <name evidence="6" type="ORF">U732_542</name>
</gene>
<dbReference type="SUPFAM" id="SSF110738">
    <property type="entry name" value="Glycerate kinase I"/>
    <property type="match status" value="1"/>
</dbReference>
<evidence type="ECO:0000313" key="6">
    <source>
        <dbReference type="EMBL" id="KIE44720.1"/>
    </source>
</evidence>
<dbReference type="PANTHER" id="PTHR21599">
    <property type="entry name" value="GLYCERATE KINASE"/>
    <property type="match status" value="1"/>
</dbReference>
<keyword evidence="3 4" id="KW-0418">Kinase</keyword>
<dbReference type="RefSeq" id="WP_039636452.1">
    <property type="nucleotide sequence ID" value="NZ_AYSO01000020.1"/>
</dbReference>
<comment type="caution">
    <text evidence="6">The sequence shown here is derived from an EMBL/GenBank/DDBJ whole genome shotgun (WGS) entry which is preliminary data.</text>
</comment>
<name>A0A0C1UAW0_9CLOT</name>
<dbReference type="Gene3D" id="3.90.1510.10">
    <property type="entry name" value="Glycerate kinase, domain 2"/>
    <property type="match status" value="1"/>
</dbReference>
<keyword evidence="2 4" id="KW-0808">Transferase</keyword>
<dbReference type="InterPro" id="IPR018193">
    <property type="entry name" value="Glyc_kinase_flavodox-like_fold"/>
</dbReference>
<sequence length="382" mass="40246">MTLKFVLAPDSFKESMSSKEACDAMERGIKKVIDDAECIKIPMADGGEGTLEALVEATNGRIYDVEVMSPLMEKITAYFGILGNSNTAVIEMASASGIMLVSKEKRNPLITTTYGTGQLIKAALDKGINHLIIGIGGSATNDGGAGMIMALGAKLLDDNGIELDVGGGELYKLHKIDISNLDSRIKDLTVEVACDVKNPLIGPEGASQVFGPQKGATGEMVEILDKSLEHYAKKIKEQLGIDISTTPGAGAAGGLGGGLLAFLNGELRSGVDLVIHHTGLEEKIKNSNYVITGEGSVDGQTIFGKTPVGVSKIAKKYNVPVIVVAGKIGNDIEPIYDEGVVSIFSILQEVTDLEKALEDGKENLEKTLENIARLLVLDKAGC</sequence>
<dbReference type="Proteomes" id="UP000031366">
    <property type="component" value="Unassembled WGS sequence"/>
</dbReference>
<evidence type="ECO:0000256" key="2">
    <source>
        <dbReference type="ARBA" id="ARBA00022679"/>
    </source>
</evidence>
<feature type="coiled-coil region" evidence="5">
    <location>
        <begin position="347"/>
        <end position="374"/>
    </location>
</feature>
<dbReference type="NCBIfam" id="TIGR00045">
    <property type="entry name" value="glycerate kinase"/>
    <property type="match status" value="1"/>
</dbReference>
<proteinExistence type="inferred from homology"/>
<organism evidence="6 7">
    <name type="scientific">Clostridium argentinense CDC 2741</name>
    <dbReference type="NCBI Taxonomy" id="1418104"/>
    <lineage>
        <taxon>Bacteria</taxon>
        <taxon>Bacillati</taxon>
        <taxon>Bacillota</taxon>
        <taxon>Clostridia</taxon>
        <taxon>Eubacteriales</taxon>
        <taxon>Clostridiaceae</taxon>
        <taxon>Clostridium</taxon>
    </lineage>
</organism>
<dbReference type="Gene3D" id="3.40.50.10350">
    <property type="entry name" value="Glycerate kinase, domain 1"/>
    <property type="match status" value="1"/>
</dbReference>
<dbReference type="PANTHER" id="PTHR21599:SF0">
    <property type="entry name" value="GLYCERATE KINASE"/>
    <property type="match status" value="1"/>
</dbReference>
<dbReference type="PIRSF" id="PIRSF006078">
    <property type="entry name" value="GlxK"/>
    <property type="match status" value="1"/>
</dbReference>
<dbReference type="Pfam" id="PF02595">
    <property type="entry name" value="Gly_kinase"/>
    <property type="match status" value="1"/>
</dbReference>
<dbReference type="AlphaFoldDB" id="A0A0C1UAW0"/>
<accession>A0A0C1UAW0</accession>
<evidence type="ECO:0000256" key="4">
    <source>
        <dbReference type="PIRNR" id="PIRNR006078"/>
    </source>
</evidence>